<gene>
    <name evidence="9" type="ORF">CLOSTHATH_00275</name>
</gene>
<protein>
    <submittedName>
        <fullName evidence="9">Branched-chain amino acid ABC transporter, permease protein</fullName>
    </submittedName>
</protein>
<dbReference type="Pfam" id="PF02653">
    <property type="entry name" value="BPD_transp_2"/>
    <property type="match status" value="1"/>
</dbReference>
<dbReference type="AlphaFoldDB" id="D3A9K4"/>
<keyword evidence="4" id="KW-0997">Cell inner membrane</keyword>
<sequence length="338" mass="35614">MEAKKRIGIDGNFTRMLSILVFLLVFAGITRGSSFISVANFQNIAKQLTEYGLMTLGVAIAMISGGIDLSTVYVANLSAICAGTIMQQTAPNGEIAGILLACAAALVIGLACGFMNGLLISVLHIPAMLATLGSYELFYGIGIVLSKGRAVSSTVGFGNLSGALIFGIIPVPILIFLLAAVVLTFIMGHTTFGKQVHMIGISNKASMFTGINNTKVIITVYVISGFLSSAAGLISLSRVSSVKADFGSSYVMLAILITVLGGCDPNGGFGEIPGVATAVLVMQVIAAYLNTLPGVSNYYRQLLYGILLLAVMTFNYEMRRRKGRVKKLRNKEDDKDAG</sequence>
<evidence type="ECO:0000313" key="9">
    <source>
        <dbReference type="EMBL" id="EFD01479.1"/>
    </source>
</evidence>
<evidence type="ECO:0000256" key="8">
    <source>
        <dbReference type="SAM" id="Phobius"/>
    </source>
</evidence>
<feature type="transmembrane region" description="Helical" evidence="8">
    <location>
        <begin position="165"/>
        <end position="188"/>
    </location>
</feature>
<dbReference type="GO" id="GO:0022857">
    <property type="term" value="F:transmembrane transporter activity"/>
    <property type="evidence" value="ECO:0007669"/>
    <property type="project" value="InterPro"/>
</dbReference>
<evidence type="ECO:0000256" key="5">
    <source>
        <dbReference type="ARBA" id="ARBA00022692"/>
    </source>
</evidence>
<keyword evidence="5 8" id="KW-0812">Transmembrane</keyword>
<feature type="transmembrane region" description="Helical" evidence="8">
    <location>
        <begin position="298"/>
        <end position="316"/>
    </location>
</feature>
<evidence type="ECO:0000256" key="2">
    <source>
        <dbReference type="ARBA" id="ARBA00022448"/>
    </source>
</evidence>
<feature type="transmembrane region" description="Helical" evidence="8">
    <location>
        <begin position="127"/>
        <end position="145"/>
    </location>
</feature>
<dbReference type="HOGENOM" id="CLU_028880_0_0_9"/>
<evidence type="ECO:0000256" key="3">
    <source>
        <dbReference type="ARBA" id="ARBA00022475"/>
    </source>
</evidence>
<dbReference type="Proteomes" id="UP000004968">
    <property type="component" value="Unassembled WGS sequence"/>
</dbReference>
<evidence type="ECO:0000256" key="4">
    <source>
        <dbReference type="ARBA" id="ARBA00022519"/>
    </source>
</evidence>
<dbReference type="PANTHER" id="PTHR32196:SF21">
    <property type="entry name" value="ABC TRANSPORTER PERMEASE PROTEIN YPHD-RELATED"/>
    <property type="match status" value="1"/>
</dbReference>
<evidence type="ECO:0000256" key="7">
    <source>
        <dbReference type="ARBA" id="ARBA00023136"/>
    </source>
</evidence>
<dbReference type="RefSeq" id="WP_006770832.1">
    <property type="nucleotide sequence ID" value="NZ_GG667608.1"/>
</dbReference>
<reference evidence="9 10" key="1">
    <citation type="submission" date="2010-01" db="EMBL/GenBank/DDBJ databases">
        <authorList>
            <person name="Weinstock G."/>
            <person name="Sodergren E."/>
            <person name="Clifton S."/>
            <person name="Fulton L."/>
            <person name="Fulton B."/>
            <person name="Courtney L."/>
            <person name="Fronick C."/>
            <person name="Harrison M."/>
            <person name="Strong C."/>
            <person name="Farmer C."/>
            <person name="Delahaunty K."/>
            <person name="Markovic C."/>
            <person name="Hall O."/>
            <person name="Minx P."/>
            <person name="Tomlinson C."/>
            <person name="Mitreva M."/>
            <person name="Nelson J."/>
            <person name="Hou S."/>
            <person name="Wollam A."/>
            <person name="Pepin K.H."/>
            <person name="Johnson M."/>
            <person name="Bhonagiri V."/>
            <person name="Nash W.E."/>
            <person name="Warren W."/>
            <person name="Chinwalla A."/>
            <person name="Mardis E.R."/>
            <person name="Wilson R.K."/>
        </authorList>
    </citation>
    <scope>NUCLEOTIDE SEQUENCE [LARGE SCALE GENOMIC DNA]</scope>
    <source>
        <strain evidence="9 10">DSM 13479</strain>
    </source>
</reference>
<feature type="transmembrane region" description="Helical" evidence="8">
    <location>
        <begin position="216"/>
        <end position="234"/>
    </location>
</feature>
<keyword evidence="6 8" id="KW-1133">Transmembrane helix</keyword>
<keyword evidence="2" id="KW-0813">Transport</keyword>
<keyword evidence="7 8" id="KW-0472">Membrane</keyword>
<dbReference type="GO" id="GO:0005886">
    <property type="term" value="C:plasma membrane"/>
    <property type="evidence" value="ECO:0007669"/>
    <property type="project" value="UniProtKB-SubCell"/>
</dbReference>
<dbReference type="InterPro" id="IPR001851">
    <property type="entry name" value="ABC_transp_permease"/>
</dbReference>
<dbReference type="PANTHER" id="PTHR32196">
    <property type="entry name" value="ABC TRANSPORTER PERMEASE PROTEIN YPHD-RELATED-RELATED"/>
    <property type="match status" value="1"/>
</dbReference>
<comment type="subcellular location">
    <subcellularLocation>
        <location evidence="1">Cell membrane</location>
        <topology evidence="1">Multi-pass membrane protein</topology>
    </subcellularLocation>
</comment>
<dbReference type="CDD" id="cd06579">
    <property type="entry name" value="TM_PBP1_transp_AraH_like"/>
    <property type="match status" value="1"/>
</dbReference>
<feature type="transmembrane region" description="Helical" evidence="8">
    <location>
        <begin position="246"/>
        <end position="263"/>
    </location>
</feature>
<organism evidence="9 10">
    <name type="scientific">Hungatella hathewayi DSM 13479</name>
    <dbReference type="NCBI Taxonomy" id="566550"/>
    <lineage>
        <taxon>Bacteria</taxon>
        <taxon>Bacillati</taxon>
        <taxon>Bacillota</taxon>
        <taxon>Clostridia</taxon>
        <taxon>Lachnospirales</taxon>
        <taxon>Lachnospiraceae</taxon>
        <taxon>Hungatella</taxon>
    </lineage>
</organism>
<keyword evidence="3" id="KW-1003">Cell membrane</keyword>
<evidence type="ECO:0000313" key="10">
    <source>
        <dbReference type="Proteomes" id="UP000004968"/>
    </source>
</evidence>
<dbReference type="EMBL" id="ACIO01000019">
    <property type="protein sequence ID" value="EFD01479.1"/>
    <property type="molecule type" value="Genomic_DNA"/>
</dbReference>
<evidence type="ECO:0000256" key="6">
    <source>
        <dbReference type="ARBA" id="ARBA00022989"/>
    </source>
</evidence>
<feature type="transmembrane region" description="Helical" evidence="8">
    <location>
        <begin position="51"/>
        <end position="75"/>
    </location>
</feature>
<dbReference type="GeneID" id="93147760"/>
<comment type="caution">
    <text evidence="9">The sequence shown here is derived from an EMBL/GenBank/DDBJ whole genome shotgun (WGS) entry which is preliminary data.</text>
</comment>
<feature type="transmembrane region" description="Helical" evidence="8">
    <location>
        <begin position="16"/>
        <end position="39"/>
    </location>
</feature>
<name>D3A9K4_9FIRM</name>
<accession>D3A9K4</accession>
<feature type="transmembrane region" description="Helical" evidence="8">
    <location>
        <begin position="95"/>
        <end position="115"/>
    </location>
</feature>
<evidence type="ECO:0000256" key="1">
    <source>
        <dbReference type="ARBA" id="ARBA00004651"/>
    </source>
</evidence>
<proteinExistence type="predicted"/>